<dbReference type="RefSeq" id="WP_176223739.1">
    <property type="nucleotide sequence ID" value="NZ_FXAW01000002.1"/>
</dbReference>
<evidence type="ECO:0000256" key="1">
    <source>
        <dbReference type="SAM" id="Phobius"/>
    </source>
</evidence>
<feature type="transmembrane region" description="Helical" evidence="1">
    <location>
        <begin position="20"/>
        <end position="42"/>
    </location>
</feature>
<organism evidence="2 3">
    <name type="scientific">Marivirga sericea</name>
    <dbReference type="NCBI Taxonomy" id="1028"/>
    <lineage>
        <taxon>Bacteria</taxon>
        <taxon>Pseudomonadati</taxon>
        <taxon>Bacteroidota</taxon>
        <taxon>Cytophagia</taxon>
        <taxon>Cytophagales</taxon>
        <taxon>Marivirgaceae</taxon>
        <taxon>Marivirga</taxon>
    </lineage>
</organism>
<accession>A0A1X7JBG0</accession>
<protein>
    <submittedName>
        <fullName evidence="2">Uncharacterized protein</fullName>
    </submittedName>
</protein>
<keyword evidence="1" id="KW-0812">Transmembrane</keyword>
<keyword evidence="3" id="KW-1185">Reference proteome</keyword>
<gene>
    <name evidence="2" type="ORF">SAMN05661096_01482</name>
</gene>
<proteinExistence type="predicted"/>
<reference evidence="3" key="1">
    <citation type="submission" date="2017-04" db="EMBL/GenBank/DDBJ databases">
        <authorList>
            <person name="Varghese N."/>
            <person name="Submissions S."/>
        </authorList>
    </citation>
    <scope>NUCLEOTIDE SEQUENCE [LARGE SCALE GENOMIC DNA]</scope>
    <source>
        <strain evidence="3">DSM 4125</strain>
    </source>
</reference>
<name>A0A1X7JBG0_9BACT</name>
<evidence type="ECO:0000313" key="2">
    <source>
        <dbReference type="EMBL" id="SMG24711.1"/>
    </source>
</evidence>
<dbReference type="Proteomes" id="UP000193804">
    <property type="component" value="Unassembled WGS sequence"/>
</dbReference>
<keyword evidence="1" id="KW-1133">Transmembrane helix</keyword>
<dbReference type="EMBL" id="FXAW01000002">
    <property type="protein sequence ID" value="SMG24711.1"/>
    <property type="molecule type" value="Genomic_DNA"/>
</dbReference>
<evidence type="ECO:0000313" key="3">
    <source>
        <dbReference type="Proteomes" id="UP000193804"/>
    </source>
</evidence>
<dbReference type="AlphaFoldDB" id="A0A1X7JBG0"/>
<keyword evidence="1" id="KW-0472">Membrane</keyword>
<sequence length="48" mass="5080">MENFESSNFSELSDAELSQTFGGGFWEKALGVVIGVAIGILLESIDGN</sequence>
<dbReference type="STRING" id="1028.SAMN05661096_01482"/>